<dbReference type="STRING" id="5722.A2DYN8"/>
<dbReference type="VEuPathDB" id="TrichDB:TVAG_426210"/>
<dbReference type="AlphaFoldDB" id="A2DYN8"/>
<gene>
    <name evidence="3" type="ORF">TVAG_426210</name>
</gene>
<feature type="coiled-coil region" evidence="1">
    <location>
        <begin position="62"/>
        <end position="96"/>
    </location>
</feature>
<keyword evidence="4" id="KW-1185">Reference proteome</keyword>
<proteinExistence type="predicted"/>
<feature type="coiled-coil region" evidence="1">
    <location>
        <begin position="250"/>
        <end position="330"/>
    </location>
</feature>
<name>A2DYN8_TRIV3</name>
<dbReference type="RefSeq" id="XP_001326651.1">
    <property type="nucleotide sequence ID" value="XM_001326616.1"/>
</dbReference>
<dbReference type="SMR" id="A2DYN8"/>
<dbReference type="KEGG" id="tva:4772416"/>
<evidence type="ECO:0000256" key="1">
    <source>
        <dbReference type="SAM" id="Coils"/>
    </source>
</evidence>
<evidence type="ECO:0000256" key="2">
    <source>
        <dbReference type="SAM" id="MobiDB-lite"/>
    </source>
</evidence>
<evidence type="ECO:0000313" key="4">
    <source>
        <dbReference type="Proteomes" id="UP000001542"/>
    </source>
</evidence>
<feature type="region of interest" description="Disordered" evidence="2">
    <location>
        <begin position="371"/>
        <end position="391"/>
    </location>
</feature>
<dbReference type="Proteomes" id="UP000001542">
    <property type="component" value="Unassembled WGS sequence"/>
</dbReference>
<protein>
    <submittedName>
        <fullName evidence="3">Uncharacterized protein</fullName>
    </submittedName>
</protein>
<feature type="coiled-coil region" evidence="1">
    <location>
        <begin position="177"/>
        <end position="211"/>
    </location>
</feature>
<dbReference type="InParanoid" id="A2DYN8"/>
<dbReference type="VEuPathDB" id="TrichDB:TVAGG3_0850750"/>
<reference evidence="3" key="2">
    <citation type="journal article" date="2007" name="Science">
        <title>Draft genome sequence of the sexually transmitted pathogen Trichomonas vaginalis.</title>
        <authorList>
            <person name="Carlton J.M."/>
            <person name="Hirt R.P."/>
            <person name="Silva J.C."/>
            <person name="Delcher A.L."/>
            <person name="Schatz M."/>
            <person name="Zhao Q."/>
            <person name="Wortman J.R."/>
            <person name="Bidwell S.L."/>
            <person name="Alsmark U.C.M."/>
            <person name="Besteiro S."/>
            <person name="Sicheritz-Ponten T."/>
            <person name="Noel C.J."/>
            <person name="Dacks J.B."/>
            <person name="Foster P.G."/>
            <person name="Simillion C."/>
            <person name="Van de Peer Y."/>
            <person name="Miranda-Saavedra D."/>
            <person name="Barton G.J."/>
            <person name="Westrop G.D."/>
            <person name="Mueller S."/>
            <person name="Dessi D."/>
            <person name="Fiori P.L."/>
            <person name="Ren Q."/>
            <person name="Paulsen I."/>
            <person name="Zhang H."/>
            <person name="Bastida-Corcuera F.D."/>
            <person name="Simoes-Barbosa A."/>
            <person name="Brown M.T."/>
            <person name="Hayes R.D."/>
            <person name="Mukherjee M."/>
            <person name="Okumura C.Y."/>
            <person name="Schneider R."/>
            <person name="Smith A.J."/>
            <person name="Vanacova S."/>
            <person name="Villalvazo M."/>
            <person name="Haas B.J."/>
            <person name="Pertea M."/>
            <person name="Feldblyum T.V."/>
            <person name="Utterback T.R."/>
            <person name="Shu C.L."/>
            <person name="Osoegawa K."/>
            <person name="de Jong P.J."/>
            <person name="Hrdy I."/>
            <person name="Horvathova L."/>
            <person name="Zubacova Z."/>
            <person name="Dolezal P."/>
            <person name="Malik S.B."/>
            <person name="Logsdon J.M. Jr."/>
            <person name="Henze K."/>
            <person name="Gupta A."/>
            <person name="Wang C.C."/>
            <person name="Dunne R.L."/>
            <person name="Upcroft J.A."/>
            <person name="Upcroft P."/>
            <person name="White O."/>
            <person name="Salzberg S.L."/>
            <person name="Tang P."/>
            <person name="Chiu C.-H."/>
            <person name="Lee Y.-S."/>
            <person name="Embley T.M."/>
            <person name="Coombs G.H."/>
            <person name="Mottram J.C."/>
            <person name="Tachezy J."/>
            <person name="Fraser-Liggett C.M."/>
            <person name="Johnson P.J."/>
        </authorList>
    </citation>
    <scope>NUCLEOTIDE SEQUENCE [LARGE SCALE GENOMIC DNA]</scope>
    <source>
        <strain evidence="3">G3</strain>
    </source>
</reference>
<organism evidence="3 4">
    <name type="scientific">Trichomonas vaginalis (strain ATCC PRA-98 / G3)</name>
    <dbReference type="NCBI Taxonomy" id="412133"/>
    <lineage>
        <taxon>Eukaryota</taxon>
        <taxon>Metamonada</taxon>
        <taxon>Parabasalia</taxon>
        <taxon>Trichomonadida</taxon>
        <taxon>Trichomonadidae</taxon>
        <taxon>Trichomonas</taxon>
    </lineage>
</organism>
<accession>A2DYN8</accession>
<sequence>MTLQSALEQIEEQLEINERIEKEIAQKRIEFAEEKAKISLTEMNFDDSEIFNQLDAEYKDLYNELSNKTKSLESEYRNHEEEINKIVESLKFLYDNQSKINIDYSRSITDSKLSKCSNERDEKYAKLLEDQISDLDVIIRQVKSQIKQTDKELGHQTEISNLIQERGGGALETVNEIKSLESDVRKITNSLDDGNNEIMNIQEIMANDEDEYAAQMEKIESLYGYQKIHSAMRGILQQYNQSISENQEFLMKLDRNISNSENRYKVLSKLPKNNNLPNEEIEMETDQLIKNLKLLQKRESNRIKYSKAEMEELTELIQKSEKKVEQLKYSLSIAQQLLKAENRDMKNVVSKQKESNFDRETETLASIIDYRLKTPQRASPKKSLIPRRTPK</sequence>
<feature type="coiled-coil region" evidence="1">
    <location>
        <begin position="3"/>
        <end position="37"/>
    </location>
</feature>
<evidence type="ECO:0000313" key="3">
    <source>
        <dbReference type="EMBL" id="EAY14428.1"/>
    </source>
</evidence>
<keyword evidence="1" id="KW-0175">Coiled coil</keyword>
<dbReference type="EMBL" id="DS113270">
    <property type="protein sequence ID" value="EAY14428.1"/>
    <property type="molecule type" value="Genomic_DNA"/>
</dbReference>
<reference evidence="3" key="1">
    <citation type="submission" date="2006-10" db="EMBL/GenBank/DDBJ databases">
        <authorList>
            <person name="Amadeo P."/>
            <person name="Zhao Q."/>
            <person name="Wortman J."/>
            <person name="Fraser-Liggett C."/>
            <person name="Carlton J."/>
        </authorList>
    </citation>
    <scope>NUCLEOTIDE SEQUENCE</scope>
    <source>
        <strain evidence="3">G3</strain>
    </source>
</reference>